<name>A0A1B8B7A8_FUSPO</name>
<protein>
    <submittedName>
        <fullName evidence="2">Uncharacterized protein</fullName>
    </submittedName>
</protein>
<reference evidence="2 3" key="1">
    <citation type="submission" date="2016-06" db="EMBL/GenBank/DDBJ databases">
        <title>Living apart together: crosstalk between the core and supernumerary genomes in a fungal plant pathogen.</title>
        <authorList>
            <person name="Vanheule A."/>
            <person name="Audenaert K."/>
            <person name="Warris S."/>
            <person name="Van De Geest H."/>
            <person name="Schijlen E."/>
            <person name="Hofte M."/>
            <person name="De Saeger S."/>
            <person name="Haesaert G."/>
            <person name="Waalwijk C."/>
            <person name="Van Der Lee T."/>
        </authorList>
    </citation>
    <scope>NUCLEOTIDE SEQUENCE [LARGE SCALE GENOMIC DNA]</scope>
    <source>
        <strain evidence="2 3">2516</strain>
    </source>
</reference>
<evidence type="ECO:0000313" key="2">
    <source>
        <dbReference type="EMBL" id="OBS28622.1"/>
    </source>
</evidence>
<feature type="region of interest" description="Disordered" evidence="1">
    <location>
        <begin position="1"/>
        <end position="92"/>
    </location>
</feature>
<dbReference type="EMBL" id="LYXU01000001">
    <property type="protein sequence ID" value="OBS28622.1"/>
    <property type="molecule type" value="Genomic_DNA"/>
</dbReference>
<feature type="compositionally biased region" description="Basic and acidic residues" evidence="1">
    <location>
        <begin position="40"/>
        <end position="49"/>
    </location>
</feature>
<sequence>MVSTRSRRKAAAPVPTGPSSPTTPARPESPLQTPEPALPLRRERSRNVDDSPVPLKRRKKTTAPLETSRTRTRLSKPDSESDPNSLHPQSFAGPDAAIIEENESENEQHPVYVHVHKLFRHDAVAENVSDVDQHTGLEYFQAFPHDPRSTLCVEHFLSLAEKWYWNRKPTVHSQLVAIPRDTTTGPDFSNLALPVCEETWTIKDLQSFKDELSEKIANTKSAYIREYHRVAHLTGCKPRCEIFDASAFAYCSMCAQSPGFRPPADGIHDTFWDMQSSEDFMANDDRMIRETPEECKSPIPIIPQGVDLGSPHIRCEHETSVTILGTDKKSSYTECEDCGHKREVSLNRPSTRKYAIEVGGVRFPVKVAPANRMTMNSRVMHIDVGGIHIVVDHCKAPLIRFQSTNFSQAHEKDGFGFHDQGEIEAFGMPGPEDVYLRTGAFNPTFCSRSFENCACASLYGNDVITDYEIAGDDW</sequence>
<dbReference type="OMA" id="YTECEDC"/>
<evidence type="ECO:0000256" key="1">
    <source>
        <dbReference type="SAM" id="MobiDB-lite"/>
    </source>
</evidence>
<organism evidence="2 3">
    <name type="scientific">Fusarium poae</name>
    <dbReference type="NCBI Taxonomy" id="36050"/>
    <lineage>
        <taxon>Eukaryota</taxon>
        <taxon>Fungi</taxon>
        <taxon>Dikarya</taxon>
        <taxon>Ascomycota</taxon>
        <taxon>Pezizomycotina</taxon>
        <taxon>Sordariomycetes</taxon>
        <taxon>Hypocreomycetidae</taxon>
        <taxon>Hypocreales</taxon>
        <taxon>Nectriaceae</taxon>
        <taxon>Fusarium</taxon>
    </lineage>
</organism>
<feature type="compositionally biased region" description="Basic residues" evidence="1">
    <location>
        <begin position="1"/>
        <end position="10"/>
    </location>
</feature>
<dbReference type="Proteomes" id="UP000091967">
    <property type="component" value="Unassembled WGS sequence"/>
</dbReference>
<gene>
    <name evidence="2" type="ORF">FPOA_02559</name>
</gene>
<accession>A0A1B8B7A8</accession>
<comment type="caution">
    <text evidence="2">The sequence shown here is derived from an EMBL/GenBank/DDBJ whole genome shotgun (WGS) entry which is preliminary data.</text>
</comment>
<keyword evidence="3" id="KW-1185">Reference proteome</keyword>
<evidence type="ECO:0000313" key="3">
    <source>
        <dbReference type="Proteomes" id="UP000091967"/>
    </source>
</evidence>
<feature type="compositionally biased region" description="Low complexity" evidence="1">
    <location>
        <begin position="11"/>
        <end position="26"/>
    </location>
</feature>
<proteinExistence type="predicted"/>
<dbReference type="OrthoDB" id="5038369at2759"/>
<dbReference type="AlphaFoldDB" id="A0A1B8B7A8"/>